<dbReference type="PANTHER" id="PTHR22878:SF70">
    <property type="entry name" value="DYNEIN HEAVY CHAIN 2, AXONEMAL"/>
    <property type="match status" value="1"/>
</dbReference>
<comment type="caution">
    <text evidence="1">The sequence shown here is derived from an EMBL/GenBank/DDBJ whole genome shotgun (WGS) entry which is preliminary data.</text>
</comment>
<keyword evidence="2" id="KW-1185">Reference proteome</keyword>
<feature type="non-terminal residue" evidence="1">
    <location>
        <position position="1"/>
    </location>
</feature>
<dbReference type="GO" id="GO:0045505">
    <property type="term" value="F:dynein intermediate chain binding"/>
    <property type="evidence" value="ECO:0007669"/>
    <property type="project" value="InterPro"/>
</dbReference>
<accession>A0A7K4U1N0</accession>
<gene>
    <name evidence="1" type="primary">Dnah12</name>
    <name evidence="1" type="ORF">SINWEB_R05354</name>
</gene>
<dbReference type="InterPro" id="IPR026983">
    <property type="entry name" value="DHC"/>
</dbReference>
<dbReference type="Proteomes" id="UP000580691">
    <property type="component" value="Unassembled WGS sequence"/>
</dbReference>
<dbReference type="AlphaFoldDB" id="A0A7K4U1N0"/>
<name>A0A7K4U1N0_9SYLV</name>
<evidence type="ECO:0000313" key="2">
    <source>
        <dbReference type="Proteomes" id="UP000580691"/>
    </source>
</evidence>
<dbReference type="EMBL" id="VXBN01006996">
    <property type="protein sequence ID" value="NWR04119.1"/>
    <property type="molecule type" value="Genomic_DNA"/>
</dbReference>
<organism evidence="1 2">
    <name type="scientific">Sinosuthora webbiana</name>
    <dbReference type="NCBI Taxonomy" id="337173"/>
    <lineage>
        <taxon>Eukaryota</taxon>
        <taxon>Metazoa</taxon>
        <taxon>Chordata</taxon>
        <taxon>Craniata</taxon>
        <taxon>Vertebrata</taxon>
        <taxon>Euteleostomi</taxon>
        <taxon>Archelosauria</taxon>
        <taxon>Archosauria</taxon>
        <taxon>Dinosauria</taxon>
        <taxon>Saurischia</taxon>
        <taxon>Theropoda</taxon>
        <taxon>Coelurosauria</taxon>
        <taxon>Aves</taxon>
        <taxon>Neognathae</taxon>
        <taxon>Neoaves</taxon>
        <taxon>Telluraves</taxon>
        <taxon>Australaves</taxon>
        <taxon>Passeriformes</taxon>
        <taxon>Sylvioidea</taxon>
        <taxon>Sylviidae</taxon>
        <taxon>Sinosuthora</taxon>
    </lineage>
</organism>
<feature type="non-terminal residue" evidence="1">
    <location>
        <position position="437"/>
    </location>
</feature>
<sequence>KRTLRTLFRPVALPPPVLPETSPSQRKLLAYHRGKEQQEMINQLLIDRALEVYYLTMDETDKDGTAPPVTELPSTVRKPLKILSFQEDYFFLKKCLQSNPMVPIQQQWLRSVLAMVPQSLMEGRDRKLLTEDDLKEIVRDYEKSMQRCVLRRALIRPDIEELNKMEEEAPLPLLPLGLDFSSTWHSSYITAKDQIISTLHVLHPTMKKLLDFGYTAFFNFLVVDFSSSRLKGPVDCKSFKTDASLSCSKAEDEIMSTWHQRVIRLFTQSEALDGVKLDQLESFYNCVAVLMSNQLKELLQRTTEVFVKLFDPEDRSRLPLFKMDLTFDENRMEFYPSLQDLEEAILFVVDCIGQTLQNVQTMHAWLTGGTATLDAELPAHTVQWAKSTLKKSIKDNLEGPNEHFKGYVESYGWLVDGTAEERINRFVAEQPSFDEYT</sequence>
<dbReference type="GO" id="GO:0007018">
    <property type="term" value="P:microtubule-based movement"/>
    <property type="evidence" value="ECO:0007669"/>
    <property type="project" value="InterPro"/>
</dbReference>
<dbReference type="GO" id="GO:0030286">
    <property type="term" value="C:dynein complex"/>
    <property type="evidence" value="ECO:0007669"/>
    <property type="project" value="InterPro"/>
</dbReference>
<dbReference type="GO" id="GO:0051959">
    <property type="term" value="F:dynein light intermediate chain binding"/>
    <property type="evidence" value="ECO:0007669"/>
    <property type="project" value="InterPro"/>
</dbReference>
<protein>
    <submittedName>
        <fullName evidence="1">DYH12 protein</fullName>
    </submittedName>
</protein>
<proteinExistence type="predicted"/>
<evidence type="ECO:0000313" key="1">
    <source>
        <dbReference type="EMBL" id="NWR04119.1"/>
    </source>
</evidence>
<dbReference type="PANTHER" id="PTHR22878">
    <property type="entry name" value="DYNEIN HEAVY CHAIN 6, AXONEMAL-LIKE-RELATED"/>
    <property type="match status" value="1"/>
</dbReference>
<reference evidence="1 2" key="1">
    <citation type="submission" date="2019-09" db="EMBL/GenBank/DDBJ databases">
        <title>Bird 10,000 Genomes (B10K) Project - Family phase.</title>
        <authorList>
            <person name="Zhang G."/>
        </authorList>
    </citation>
    <scope>NUCLEOTIDE SEQUENCE [LARGE SCALE GENOMIC DNA]</scope>
    <source>
        <strain evidence="1">B10K-DU-002-08</strain>
        <tissue evidence="1">Muscle</tissue>
    </source>
</reference>
<dbReference type="OrthoDB" id="5593012at2759"/>